<dbReference type="EMBL" id="AZIM01000822">
    <property type="protein sequence ID" value="ETE69196.1"/>
    <property type="molecule type" value="Genomic_DNA"/>
</dbReference>
<feature type="non-terminal residue" evidence="2">
    <location>
        <position position="1"/>
    </location>
</feature>
<proteinExistence type="predicted"/>
<feature type="region of interest" description="Disordered" evidence="1">
    <location>
        <begin position="359"/>
        <end position="378"/>
    </location>
</feature>
<accession>V8P5E0</accession>
<gene>
    <name evidence="2" type="ORF">L345_05000</name>
</gene>
<feature type="region of interest" description="Disordered" evidence="1">
    <location>
        <begin position="390"/>
        <end position="473"/>
    </location>
</feature>
<keyword evidence="3" id="KW-1185">Reference proteome</keyword>
<feature type="compositionally biased region" description="Polar residues" evidence="1">
    <location>
        <begin position="238"/>
        <end position="251"/>
    </location>
</feature>
<feature type="region of interest" description="Disordered" evidence="1">
    <location>
        <begin position="162"/>
        <end position="196"/>
    </location>
</feature>
<dbReference type="OrthoDB" id="9417637at2759"/>
<reference evidence="2 3" key="1">
    <citation type="journal article" date="2013" name="Proc. Natl. Acad. Sci. U.S.A.">
        <title>The king cobra genome reveals dynamic gene evolution and adaptation in the snake venom system.</title>
        <authorList>
            <person name="Vonk F.J."/>
            <person name="Casewell N.R."/>
            <person name="Henkel C.V."/>
            <person name="Heimberg A.M."/>
            <person name="Jansen H.J."/>
            <person name="McCleary R.J."/>
            <person name="Kerkkamp H.M."/>
            <person name="Vos R.A."/>
            <person name="Guerreiro I."/>
            <person name="Calvete J.J."/>
            <person name="Wuster W."/>
            <person name="Woods A.E."/>
            <person name="Logan J.M."/>
            <person name="Harrison R.A."/>
            <person name="Castoe T.A."/>
            <person name="de Koning A.P."/>
            <person name="Pollock D.D."/>
            <person name="Yandell M."/>
            <person name="Calderon D."/>
            <person name="Renjifo C."/>
            <person name="Currier R.B."/>
            <person name="Salgado D."/>
            <person name="Pla D."/>
            <person name="Sanz L."/>
            <person name="Hyder A.S."/>
            <person name="Ribeiro J.M."/>
            <person name="Arntzen J.W."/>
            <person name="van den Thillart G.E."/>
            <person name="Boetzer M."/>
            <person name="Pirovano W."/>
            <person name="Dirks R.P."/>
            <person name="Spaink H.P."/>
            <person name="Duboule D."/>
            <person name="McGlinn E."/>
            <person name="Kini R.M."/>
            <person name="Richardson M.K."/>
        </authorList>
    </citation>
    <scope>NUCLEOTIDE SEQUENCE</scope>
    <source>
        <tissue evidence="2">Blood</tissue>
    </source>
</reference>
<feature type="compositionally biased region" description="Polar residues" evidence="1">
    <location>
        <begin position="174"/>
        <end position="185"/>
    </location>
</feature>
<evidence type="ECO:0000313" key="3">
    <source>
        <dbReference type="Proteomes" id="UP000018936"/>
    </source>
</evidence>
<organism evidence="2 3">
    <name type="scientific">Ophiophagus hannah</name>
    <name type="common">King cobra</name>
    <name type="synonym">Naja hannah</name>
    <dbReference type="NCBI Taxonomy" id="8665"/>
    <lineage>
        <taxon>Eukaryota</taxon>
        <taxon>Metazoa</taxon>
        <taxon>Chordata</taxon>
        <taxon>Craniata</taxon>
        <taxon>Vertebrata</taxon>
        <taxon>Euteleostomi</taxon>
        <taxon>Lepidosauria</taxon>
        <taxon>Squamata</taxon>
        <taxon>Bifurcata</taxon>
        <taxon>Unidentata</taxon>
        <taxon>Episquamata</taxon>
        <taxon>Toxicofera</taxon>
        <taxon>Serpentes</taxon>
        <taxon>Colubroidea</taxon>
        <taxon>Elapidae</taxon>
        <taxon>Elapinae</taxon>
        <taxon>Ophiophagus</taxon>
    </lineage>
</organism>
<protein>
    <submittedName>
        <fullName evidence="2">Uncharacterized protein</fullName>
    </submittedName>
</protein>
<dbReference type="Proteomes" id="UP000018936">
    <property type="component" value="Unassembled WGS sequence"/>
</dbReference>
<evidence type="ECO:0000313" key="2">
    <source>
        <dbReference type="EMBL" id="ETE69196.1"/>
    </source>
</evidence>
<dbReference type="AlphaFoldDB" id="V8P5E0"/>
<evidence type="ECO:0000256" key="1">
    <source>
        <dbReference type="SAM" id="MobiDB-lite"/>
    </source>
</evidence>
<feature type="region of interest" description="Disordered" evidence="1">
    <location>
        <begin position="229"/>
        <end position="253"/>
    </location>
</feature>
<feature type="compositionally biased region" description="Polar residues" evidence="1">
    <location>
        <begin position="390"/>
        <end position="408"/>
    </location>
</feature>
<comment type="caution">
    <text evidence="2">The sequence shown here is derived from an EMBL/GenBank/DDBJ whole genome shotgun (WGS) entry which is preliminary data.</text>
</comment>
<feature type="compositionally biased region" description="Polar residues" evidence="1">
    <location>
        <begin position="366"/>
        <end position="377"/>
    </location>
</feature>
<name>V8P5E0_OPHHA</name>
<sequence>MAMSGDKMYNSCLPFGETHQKLLATILIVLGLFALLEYAVKLIALVSKMNQVGVNACPHKRDGPQGIFALPSCGHRAASPWFAGSRLLKTMKILSSSKRLWKESALFRSQRKPSTLRFRCIVDPVKVTVKIGNPHESKAFCTQLGRKNKAYYSGEWSSHHDTDDKKASWHKNQQHIQDSQGSSHLSDPETPQPACPVGSVASWVRFSFSSPVRTPDTVNSSANYGVLARSHQRATGDKLQSSEVTGGSSHGQRFLTRSVGLNTEGPAPHHFAQPHEPFHHPTSETNFIPSPILPGPRRVLYSTFAPDTASRTHLNAEEYVYPHSPRVHQPRLGLEWHQHLPAAQQAEVYVYLVSPPHPRLEHRSEQPNQAFPTSQTISRKEMLENRISLNQSRGGNNQGPAVQGGSDSNKPRKSIWERKRQRRSLQPTSDHEKLVGSNGGVNLGTHEPFSHSPSLLVDRGKESLDATTPNIAS</sequence>